<evidence type="ECO:0000256" key="10">
    <source>
        <dbReference type="PROSITE-ProRule" id="PRU10141"/>
    </source>
</evidence>
<keyword evidence="5 14" id="KW-0808">Transferase</keyword>
<evidence type="ECO:0000256" key="12">
    <source>
        <dbReference type="SAM" id="Phobius"/>
    </source>
</evidence>
<feature type="transmembrane region" description="Helical" evidence="12">
    <location>
        <begin position="442"/>
        <end position="464"/>
    </location>
</feature>
<dbReference type="GO" id="GO:0005524">
    <property type="term" value="F:ATP binding"/>
    <property type="evidence" value="ECO:0007669"/>
    <property type="project" value="UniProtKB-UniRule"/>
</dbReference>
<dbReference type="Proteomes" id="UP000317429">
    <property type="component" value="Chromosome"/>
</dbReference>
<gene>
    <name evidence="14" type="primary">prkC_2</name>
    <name evidence="14" type="ORF">Pla175_15690</name>
</gene>
<dbReference type="GO" id="GO:0005813">
    <property type="term" value="C:centrosome"/>
    <property type="evidence" value="ECO:0007669"/>
    <property type="project" value="UniProtKB-SubCell"/>
</dbReference>
<keyword evidence="8 10" id="KW-0067">ATP-binding</keyword>
<dbReference type="GO" id="GO:0000922">
    <property type="term" value="C:spindle pole"/>
    <property type="evidence" value="ECO:0007669"/>
    <property type="project" value="UniProtKB-SubCell"/>
</dbReference>
<keyword evidence="12" id="KW-1133">Transmembrane helix</keyword>
<dbReference type="GO" id="GO:0004674">
    <property type="term" value="F:protein serine/threonine kinase activity"/>
    <property type="evidence" value="ECO:0007669"/>
    <property type="project" value="UniProtKB-KW"/>
</dbReference>
<dbReference type="Gene3D" id="3.30.200.20">
    <property type="entry name" value="Phosphorylase Kinase, domain 1"/>
    <property type="match status" value="1"/>
</dbReference>
<dbReference type="PROSITE" id="PS00108">
    <property type="entry name" value="PROTEIN_KINASE_ST"/>
    <property type="match status" value="1"/>
</dbReference>
<evidence type="ECO:0000256" key="4">
    <source>
        <dbReference type="ARBA" id="ARBA00022527"/>
    </source>
</evidence>
<evidence type="ECO:0000256" key="8">
    <source>
        <dbReference type="ARBA" id="ARBA00022840"/>
    </source>
</evidence>
<protein>
    <submittedName>
        <fullName evidence="14">Serine/threonine-protein kinase PrkC</fullName>
        <ecNumber evidence="14">2.7.11.1</ecNumber>
    </submittedName>
</protein>
<comment type="subcellular location">
    <subcellularLocation>
        <location evidence="1">Cytoplasm</location>
        <location evidence="1">Cytoskeleton</location>
        <location evidence="1">Microtubule organizing center</location>
        <location evidence="1">Centrosome</location>
    </subcellularLocation>
    <subcellularLocation>
        <location evidence="2">Cytoplasm</location>
        <location evidence="2">Cytoskeleton</location>
        <location evidence="2">Spindle pole</location>
    </subcellularLocation>
</comment>
<evidence type="ECO:0000256" key="1">
    <source>
        <dbReference type="ARBA" id="ARBA00004300"/>
    </source>
</evidence>
<keyword evidence="9" id="KW-0206">Cytoskeleton</keyword>
<keyword evidence="12" id="KW-0812">Transmembrane</keyword>
<dbReference type="AlphaFoldDB" id="A0A518D9M4"/>
<dbReference type="InterPro" id="IPR008271">
    <property type="entry name" value="Ser/Thr_kinase_AS"/>
</dbReference>
<dbReference type="SUPFAM" id="SSF48452">
    <property type="entry name" value="TPR-like"/>
    <property type="match status" value="1"/>
</dbReference>
<accession>A0A518D9M4</accession>
<dbReference type="OrthoDB" id="6111975at2"/>
<dbReference type="InterPro" id="IPR019734">
    <property type="entry name" value="TPR_rpt"/>
</dbReference>
<dbReference type="SMART" id="SM00028">
    <property type="entry name" value="TPR"/>
    <property type="match status" value="7"/>
</dbReference>
<dbReference type="PANTHER" id="PTHR43289:SF34">
    <property type="entry name" value="SERINE_THREONINE-PROTEIN KINASE YBDM-RELATED"/>
    <property type="match status" value="1"/>
</dbReference>
<feature type="region of interest" description="Disordered" evidence="11">
    <location>
        <begin position="80"/>
        <end position="104"/>
    </location>
</feature>
<dbReference type="Gene3D" id="1.10.510.10">
    <property type="entry name" value="Transferase(Phosphotransferase) domain 1"/>
    <property type="match status" value="1"/>
</dbReference>
<evidence type="ECO:0000313" key="15">
    <source>
        <dbReference type="Proteomes" id="UP000317429"/>
    </source>
</evidence>
<keyword evidence="7 14" id="KW-0418">Kinase</keyword>
<dbReference type="InterPro" id="IPR001245">
    <property type="entry name" value="Ser-Thr/Tyr_kinase_cat_dom"/>
</dbReference>
<evidence type="ECO:0000256" key="6">
    <source>
        <dbReference type="ARBA" id="ARBA00022741"/>
    </source>
</evidence>
<feature type="domain" description="Protein kinase" evidence="13">
    <location>
        <begin position="110"/>
        <end position="415"/>
    </location>
</feature>
<keyword evidence="6 10" id="KW-0547">Nucleotide-binding</keyword>
<dbReference type="RefSeq" id="WP_145282854.1">
    <property type="nucleotide sequence ID" value="NZ_CP036291.1"/>
</dbReference>
<evidence type="ECO:0000256" key="9">
    <source>
        <dbReference type="ARBA" id="ARBA00023212"/>
    </source>
</evidence>
<dbReference type="PROSITE" id="PS50011">
    <property type="entry name" value="PROTEIN_KINASE_DOM"/>
    <property type="match status" value="1"/>
</dbReference>
<keyword evidence="4" id="KW-0723">Serine/threonine-protein kinase</keyword>
<proteinExistence type="inferred from homology"/>
<keyword evidence="15" id="KW-1185">Reference proteome</keyword>
<keyword evidence="9" id="KW-0963">Cytoplasm</keyword>
<dbReference type="Pfam" id="PF07714">
    <property type="entry name" value="PK_Tyr_Ser-Thr"/>
    <property type="match status" value="1"/>
</dbReference>
<dbReference type="EC" id="2.7.11.1" evidence="14"/>
<evidence type="ECO:0000256" key="5">
    <source>
        <dbReference type="ARBA" id="ARBA00022679"/>
    </source>
</evidence>
<name>A0A518D9M4_9BACT</name>
<evidence type="ECO:0000256" key="3">
    <source>
        <dbReference type="ARBA" id="ARBA00010886"/>
    </source>
</evidence>
<dbReference type="SUPFAM" id="SSF56112">
    <property type="entry name" value="Protein kinase-like (PK-like)"/>
    <property type="match status" value="1"/>
</dbReference>
<feature type="binding site" evidence="10">
    <location>
        <position position="139"/>
    </location>
    <ligand>
        <name>ATP</name>
        <dbReference type="ChEBI" id="CHEBI:30616"/>
    </ligand>
</feature>
<sequence length="972" mass="103941">MTRREADTLSATTPLAGASQDDADQRLAELLDRYLVELELTGVPPDIDRLAAGSPDLIEALRRDAQGLRALCQMTAGMRKESASADLTPPAGSESPSAPGGAAPRMLGDFLLDREIGRGGMGIVYEARQQSLGRRVALKVLPFASVLDERQIARFRTEAQAAAQLHHPHIVPVYAVGEERGVHYYAMQLVAGQSLEQAIAEMKQADGSRPETAPVSERAPAGAGSTRTFRGDPDEATFSTRVSVRSRGHCRAVARLGVQAAGALQHAHEYGVVHRDIKPSNLLIDRSGKLWITDFGLARVQTGSSVTVSGDVLGTLRYMSPEQAHGNGAGVDARTDVFALGATLYEMLTLTSATRGKSRQQLLTHLESGDITPPRQLNPGIPFDLETIVMRALAKARDERYPSAQELADDLRRFLAGESIHARRPTLLDRAAKWAFRRRRMVAVAAAALVLVAAVSIIAGLALAREGRRTAAALDQAEANLARAETHYRQAREVVDRLGSGLADRLAELPAAAPLRQSVLADTLRYYREFIEQAKGDAMLRRELVETQLKAGVVAYRLGDYAAAETLCRDASSGAAELVSAGGPNPSHADLALAAQSKKDLGAVAAARGDLAGGEAAYASAIAVQRLLLKSIGPEPEARGDAVRGLAETYTALGLLLASSGDHARADRALGDAVHLLSGDAIGSNPDNATRHALAVAYNNRSYVRRQSDAEAALADCGQAIELLRSLAAAEHAPASQRRDLALSYNNRGALQGAVGDWPAAASSHLDAIELLRTLVRQAPAVVDYRRELAVSWSNRGQALGHTADVAAADDAFSQAETLARELVEDQPSAIGPQSLLAGVLNNRAMLSESQGRLDDAAAALAGAIEHQRLAFEAAPQVGEFREQLSKHYSNYARVLWAADQPADAARATLARSRLWPDDSERLRGIASEVREAARRLRDAQGESSEPELIRQLVRRTAEIESLTQRLADKEG</sequence>
<dbReference type="Gene3D" id="1.25.40.10">
    <property type="entry name" value="Tetratricopeptide repeat domain"/>
    <property type="match status" value="1"/>
</dbReference>
<evidence type="ECO:0000256" key="7">
    <source>
        <dbReference type="ARBA" id="ARBA00022777"/>
    </source>
</evidence>
<dbReference type="SMART" id="SM00220">
    <property type="entry name" value="S_TKc"/>
    <property type="match status" value="1"/>
</dbReference>
<dbReference type="InterPro" id="IPR000719">
    <property type="entry name" value="Prot_kinase_dom"/>
</dbReference>
<evidence type="ECO:0000256" key="11">
    <source>
        <dbReference type="SAM" id="MobiDB-lite"/>
    </source>
</evidence>
<dbReference type="EMBL" id="CP036291">
    <property type="protein sequence ID" value="QDU88197.1"/>
    <property type="molecule type" value="Genomic_DNA"/>
</dbReference>
<dbReference type="KEGG" id="pnd:Pla175_15690"/>
<evidence type="ECO:0000259" key="13">
    <source>
        <dbReference type="PROSITE" id="PS50011"/>
    </source>
</evidence>
<feature type="compositionally biased region" description="Low complexity" evidence="11">
    <location>
        <begin position="89"/>
        <end position="104"/>
    </location>
</feature>
<keyword evidence="12" id="KW-0472">Membrane</keyword>
<dbReference type="PANTHER" id="PTHR43289">
    <property type="entry name" value="MITOGEN-ACTIVATED PROTEIN KINASE KINASE KINASE 20-RELATED"/>
    <property type="match status" value="1"/>
</dbReference>
<evidence type="ECO:0000256" key="2">
    <source>
        <dbReference type="ARBA" id="ARBA00004647"/>
    </source>
</evidence>
<feature type="region of interest" description="Disordered" evidence="11">
    <location>
        <begin position="1"/>
        <end position="20"/>
    </location>
</feature>
<organism evidence="14 15">
    <name type="scientific">Pirellulimonas nuda</name>
    <dbReference type="NCBI Taxonomy" id="2528009"/>
    <lineage>
        <taxon>Bacteria</taxon>
        <taxon>Pseudomonadati</taxon>
        <taxon>Planctomycetota</taxon>
        <taxon>Planctomycetia</taxon>
        <taxon>Pirellulales</taxon>
        <taxon>Lacipirellulaceae</taxon>
        <taxon>Pirellulimonas</taxon>
    </lineage>
</organism>
<dbReference type="CDD" id="cd14014">
    <property type="entry name" value="STKc_PknB_like"/>
    <property type="match status" value="1"/>
</dbReference>
<feature type="region of interest" description="Disordered" evidence="11">
    <location>
        <begin position="205"/>
        <end position="234"/>
    </location>
</feature>
<comment type="similarity">
    <text evidence="3">Belongs to the protein kinase superfamily. NEK Ser/Thr protein kinase family. NIMA subfamily.</text>
</comment>
<evidence type="ECO:0000313" key="14">
    <source>
        <dbReference type="EMBL" id="QDU88197.1"/>
    </source>
</evidence>
<dbReference type="InterPro" id="IPR011990">
    <property type="entry name" value="TPR-like_helical_dom_sf"/>
</dbReference>
<dbReference type="InterPro" id="IPR011009">
    <property type="entry name" value="Kinase-like_dom_sf"/>
</dbReference>
<dbReference type="PROSITE" id="PS00107">
    <property type="entry name" value="PROTEIN_KINASE_ATP"/>
    <property type="match status" value="1"/>
</dbReference>
<reference evidence="14 15" key="1">
    <citation type="submission" date="2019-02" db="EMBL/GenBank/DDBJ databases">
        <title>Deep-cultivation of Planctomycetes and their phenomic and genomic characterization uncovers novel biology.</title>
        <authorList>
            <person name="Wiegand S."/>
            <person name="Jogler M."/>
            <person name="Boedeker C."/>
            <person name="Pinto D."/>
            <person name="Vollmers J."/>
            <person name="Rivas-Marin E."/>
            <person name="Kohn T."/>
            <person name="Peeters S.H."/>
            <person name="Heuer A."/>
            <person name="Rast P."/>
            <person name="Oberbeckmann S."/>
            <person name="Bunk B."/>
            <person name="Jeske O."/>
            <person name="Meyerdierks A."/>
            <person name="Storesund J.E."/>
            <person name="Kallscheuer N."/>
            <person name="Luecker S."/>
            <person name="Lage O.M."/>
            <person name="Pohl T."/>
            <person name="Merkel B.J."/>
            <person name="Hornburger P."/>
            <person name="Mueller R.-W."/>
            <person name="Bruemmer F."/>
            <person name="Labrenz M."/>
            <person name="Spormann A.M."/>
            <person name="Op den Camp H."/>
            <person name="Overmann J."/>
            <person name="Amann R."/>
            <person name="Jetten M.S.M."/>
            <person name="Mascher T."/>
            <person name="Medema M.H."/>
            <person name="Devos D.P."/>
            <person name="Kaster A.-K."/>
            <person name="Ovreas L."/>
            <person name="Rohde M."/>
            <person name="Galperin M.Y."/>
            <person name="Jogler C."/>
        </authorList>
    </citation>
    <scope>NUCLEOTIDE SEQUENCE [LARGE SCALE GENOMIC DNA]</scope>
    <source>
        <strain evidence="14 15">Pla175</strain>
    </source>
</reference>
<dbReference type="InterPro" id="IPR017441">
    <property type="entry name" value="Protein_kinase_ATP_BS"/>
</dbReference>